<dbReference type="Proteomes" id="UP001278500">
    <property type="component" value="Unassembled WGS sequence"/>
</dbReference>
<proteinExistence type="predicted"/>
<feature type="compositionally biased region" description="Basic and acidic residues" evidence="1">
    <location>
        <begin position="64"/>
        <end position="77"/>
    </location>
</feature>
<name>A0AAE0JMY7_9PEZI</name>
<reference evidence="2" key="1">
    <citation type="journal article" date="2023" name="Mol. Phylogenet. Evol.">
        <title>Genome-scale phylogeny and comparative genomics of the fungal order Sordariales.</title>
        <authorList>
            <person name="Hensen N."/>
            <person name="Bonometti L."/>
            <person name="Westerberg I."/>
            <person name="Brannstrom I.O."/>
            <person name="Guillou S."/>
            <person name="Cros-Aarteil S."/>
            <person name="Calhoun S."/>
            <person name="Haridas S."/>
            <person name="Kuo A."/>
            <person name="Mondo S."/>
            <person name="Pangilinan J."/>
            <person name="Riley R."/>
            <person name="LaButti K."/>
            <person name="Andreopoulos B."/>
            <person name="Lipzen A."/>
            <person name="Chen C."/>
            <person name="Yan M."/>
            <person name="Daum C."/>
            <person name="Ng V."/>
            <person name="Clum A."/>
            <person name="Steindorff A."/>
            <person name="Ohm R.A."/>
            <person name="Martin F."/>
            <person name="Silar P."/>
            <person name="Natvig D.O."/>
            <person name="Lalanne C."/>
            <person name="Gautier V."/>
            <person name="Ament-Velasquez S.L."/>
            <person name="Kruys A."/>
            <person name="Hutchinson M.I."/>
            <person name="Powell A.J."/>
            <person name="Barry K."/>
            <person name="Miller A.N."/>
            <person name="Grigoriev I.V."/>
            <person name="Debuchy R."/>
            <person name="Gladieux P."/>
            <person name="Hiltunen Thoren M."/>
            <person name="Johannesson H."/>
        </authorList>
    </citation>
    <scope>NUCLEOTIDE SEQUENCE</scope>
    <source>
        <strain evidence="2">CBS 560.94</strain>
    </source>
</reference>
<reference evidence="2" key="2">
    <citation type="submission" date="2023-06" db="EMBL/GenBank/DDBJ databases">
        <authorList>
            <consortium name="Lawrence Berkeley National Laboratory"/>
            <person name="Haridas S."/>
            <person name="Hensen N."/>
            <person name="Bonometti L."/>
            <person name="Westerberg I."/>
            <person name="Brannstrom I.O."/>
            <person name="Guillou S."/>
            <person name="Cros-Aarteil S."/>
            <person name="Calhoun S."/>
            <person name="Kuo A."/>
            <person name="Mondo S."/>
            <person name="Pangilinan J."/>
            <person name="Riley R."/>
            <person name="Labutti K."/>
            <person name="Andreopoulos B."/>
            <person name="Lipzen A."/>
            <person name="Chen C."/>
            <person name="Yanf M."/>
            <person name="Daum C."/>
            <person name="Ng V."/>
            <person name="Clum A."/>
            <person name="Steindorff A."/>
            <person name="Ohm R."/>
            <person name="Martin F."/>
            <person name="Silar P."/>
            <person name="Natvig D."/>
            <person name="Lalanne C."/>
            <person name="Gautier V."/>
            <person name="Ament-Velasquez S.L."/>
            <person name="Kruys A."/>
            <person name="Hutchinson M.I."/>
            <person name="Powell A.J."/>
            <person name="Barry K."/>
            <person name="Miller A.N."/>
            <person name="Grigoriev I.V."/>
            <person name="Debuchy R."/>
            <person name="Gladieux P."/>
            <person name="Thoren M.H."/>
            <person name="Johannesson H."/>
        </authorList>
    </citation>
    <scope>NUCLEOTIDE SEQUENCE</scope>
    <source>
        <strain evidence="2">CBS 560.94</strain>
    </source>
</reference>
<keyword evidence="3" id="KW-1185">Reference proteome</keyword>
<sequence>MVCLFLNTSWGRSVIPESVQLSYRRCYRGQRQREVGLKTDLAPPRHWSQRLPKRHKITEQRPAGWERGEDTHTLMSP</sequence>
<protein>
    <submittedName>
        <fullName evidence="2">Uncharacterized protein</fullName>
    </submittedName>
</protein>
<dbReference type="GeneID" id="87867785"/>
<dbReference type="AlphaFoldDB" id="A0AAE0JMY7"/>
<accession>A0AAE0JMY7</accession>
<gene>
    <name evidence="2" type="ORF">B0H65DRAFT_5757</name>
</gene>
<dbReference type="RefSeq" id="XP_062685631.1">
    <property type="nucleotide sequence ID" value="XM_062830631.1"/>
</dbReference>
<comment type="caution">
    <text evidence="2">The sequence shown here is derived from an EMBL/GenBank/DDBJ whole genome shotgun (WGS) entry which is preliminary data.</text>
</comment>
<evidence type="ECO:0000313" key="2">
    <source>
        <dbReference type="EMBL" id="KAK3354253.1"/>
    </source>
</evidence>
<organism evidence="2 3">
    <name type="scientific">Neurospora tetraspora</name>
    <dbReference type="NCBI Taxonomy" id="94610"/>
    <lineage>
        <taxon>Eukaryota</taxon>
        <taxon>Fungi</taxon>
        <taxon>Dikarya</taxon>
        <taxon>Ascomycota</taxon>
        <taxon>Pezizomycotina</taxon>
        <taxon>Sordariomycetes</taxon>
        <taxon>Sordariomycetidae</taxon>
        <taxon>Sordariales</taxon>
        <taxon>Sordariaceae</taxon>
        <taxon>Neurospora</taxon>
    </lineage>
</organism>
<dbReference type="EMBL" id="JAUEPP010000001">
    <property type="protein sequence ID" value="KAK3354253.1"/>
    <property type="molecule type" value="Genomic_DNA"/>
</dbReference>
<evidence type="ECO:0000256" key="1">
    <source>
        <dbReference type="SAM" id="MobiDB-lite"/>
    </source>
</evidence>
<feature type="region of interest" description="Disordered" evidence="1">
    <location>
        <begin position="52"/>
        <end position="77"/>
    </location>
</feature>
<evidence type="ECO:0000313" key="3">
    <source>
        <dbReference type="Proteomes" id="UP001278500"/>
    </source>
</evidence>